<evidence type="ECO:0000256" key="1">
    <source>
        <dbReference type="SAM" id="MobiDB-lite"/>
    </source>
</evidence>
<keyword evidence="2" id="KW-0808">Transferase</keyword>
<dbReference type="Proteomes" id="UP000574390">
    <property type="component" value="Unassembled WGS sequence"/>
</dbReference>
<feature type="region of interest" description="Disordered" evidence="1">
    <location>
        <begin position="506"/>
        <end position="578"/>
    </location>
</feature>
<comment type="caution">
    <text evidence="2">The sequence shown here is derived from an EMBL/GenBank/DDBJ whole genome shotgun (WGS) entry which is preliminary data.</text>
</comment>
<feature type="non-terminal residue" evidence="2">
    <location>
        <position position="634"/>
    </location>
</feature>
<keyword evidence="2" id="KW-0418">Kinase</keyword>
<feature type="region of interest" description="Disordered" evidence="1">
    <location>
        <begin position="1"/>
        <end position="36"/>
    </location>
</feature>
<evidence type="ECO:0000313" key="2">
    <source>
        <dbReference type="EMBL" id="KAF4742897.1"/>
    </source>
</evidence>
<reference evidence="2 3" key="1">
    <citation type="submission" date="2020-04" db="EMBL/GenBank/DDBJ databases">
        <title>Perkinsus olseni comparative genomics.</title>
        <authorList>
            <person name="Bogema D.R."/>
        </authorList>
    </citation>
    <scope>NUCLEOTIDE SEQUENCE [LARGE SCALE GENOMIC DNA]</scope>
    <source>
        <strain evidence="2">ATCC PRA-205</strain>
    </source>
</reference>
<organism evidence="2 3">
    <name type="scientific">Perkinsus olseni</name>
    <name type="common">Perkinsus atlanticus</name>
    <dbReference type="NCBI Taxonomy" id="32597"/>
    <lineage>
        <taxon>Eukaryota</taxon>
        <taxon>Sar</taxon>
        <taxon>Alveolata</taxon>
        <taxon>Perkinsozoa</taxon>
        <taxon>Perkinsea</taxon>
        <taxon>Perkinsida</taxon>
        <taxon>Perkinsidae</taxon>
        <taxon>Perkinsus</taxon>
    </lineage>
</organism>
<feature type="compositionally biased region" description="Polar residues" evidence="1">
    <location>
        <begin position="10"/>
        <end position="21"/>
    </location>
</feature>
<sequence>RSEVAPSRGHQGTKSKGSIGSEQLRESNPGGILLRAAPPELPAHHKEQHAANRGLIYQEGQQVQAFICQVPESDYDPDMGWMMVGSRVEGQVSPRLGMTDGWVDAIIVADFDRSKYRSDLRETWPVVEYSHTLWADGRGAMLDGSKVYNLRQSIKMEHIRLPTSERRPPSLSLLVVRYGDGTRRVDTRFDMAVTDELITDLMRDGIYATYGTDYECWCVFVRHTSDLPRISEAWARAALTKSGCSNLAAMYFLWGAVHGDHKPGYVEYSALFDLMQRLECVGIPTRWPNPVSLYRVLSSKSWQASLATNTSLRIPPTTTIQRANFMQDPTGTCRKALRALQMQAYVLWNNTRSLSVYSERGVVKIGYSWMAEGVKAFYGITDLEVKTRALWESLPNNESTLMVQHRIEDIVTEPRVFVFNGKVEHIRYTEYVNEETGSGRFRQFRTFSSRDATYRYFNGDHKTRLVIEDRIRELVEQWMLWINTAVGCTVPCFVRLDFLVSKAKPGSTTAVGGVAKRQQASRGNEINTGCSDGDDDDEEDDWYAEESSDDELGASVSEPVSPSGSYVSADSGDGVESLDDATDFGYEVWTGEVGEIGSSMVGYRDGRQRFFECMAKSCLPDVGKPSRPAGLPKV</sequence>
<proteinExistence type="predicted"/>
<dbReference type="GO" id="GO:0016301">
    <property type="term" value="F:kinase activity"/>
    <property type="evidence" value="ECO:0007669"/>
    <property type="project" value="UniProtKB-KW"/>
</dbReference>
<name>A0A7J6TDJ6_PEROL</name>
<dbReference type="AlphaFoldDB" id="A0A7J6TDJ6"/>
<feature type="compositionally biased region" description="Polar residues" evidence="1">
    <location>
        <begin position="558"/>
        <end position="568"/>
    </location>
</feature>
<accession>A0A7J6TDJ6</accession>
<gene>
    <name evidence="2" type="primary">SPHK2_8</name>
    <name evidence="2" type="ORF">FOZ62_023058</name>
</gene>
<feature type="compositionally biased region" description="Polar residues" evidence="1">
    <location>
        <begin position="518"/>
        <end position="530"/>
    </location>
</feature>
<dbReference type="EMBL" id="JABANM010008261">
    <property type="protein sequence ID" value="KAF4742897.1"/>
    <property type="molecule type" value="Genomic_DNA"/>
</dbReference>
<feature type="compositionally biased region" description="Acidic residues" evidence="1">
    <location>
        <begin position="532"/>
        <end position="552"/>
    </location>
</feature>
<evidence type="ECO:0000313" key="3">
    <source>
        <dbReference type="Proteomes" id="UP000574390"/>
    </source>
</evidence>
<protein>
    <submittedName>
        <fullName evidence="2">Sphingosine kinase 2</fullName>
    </submittedName>
</protein>